<accession>A0ABY3LMQ2</accession>
<feature type="region of interest" description="Disordered" evidence="2">
    <location>
        <begin position="560"/>
        <end position="586"/>
    </location>
</feature>
<name>A0ABY3LMQ2_9ACTN</name>
<dbReference type="InterPro" id="IPR036217">
    <property type="entry name" value="MethylDNA_cys_MeTrfase_DNAb"/>
</dbReference>
<dbReference type="EMBL" id="VSEX01000126">
    <property type="protein sequence ID" value="TYB43153.1"/>
    <property type="molecule type" value="Genomic_DNA"/>
</dbReference>
<dbReference type="InterPro" id="IPR036388">
    <property type="entry name" value="WH-like_DNA-bd_sf"/>
</dbReference>
<evidence type="ECO:0000313" key="5">
    <source>
        <dbReference type="Proteomes" id="UP000322810"/>
    </source>
</evidence>
<organism evidence="4 5">
    <name type="scientific">Microbispora tritici</name>
    <dbReference type="NCBI Taxonomy" id="2604471"/>
    <lineage>
        <taxon>Bacteria</taxon>
        <taxon>Bacillati</taxon>
        <taxon>Actinomycetota</taxon>
        <taxon>Actinomycetes</taxon>
        <taxon>Streptosporangiales</taxon>
        <taxon>Streptosporangiaceae</taxon>
        <taxon>Microbispora</taxon>
    </lineage>
</organism>
<gene>
    <name evidence="4" type="ORF">FXF59_34085</name>
</gene>
<feature type="non-terminal residue" evidence="4">
    <location>
        <position position="836"/>
    </location>
</feature>
<feature type="region of interest" description="Disordered" evidence="2">
    <location>
        <begin position="807"/>
        <end position="836"/>
    </location>
</feature>
<dbReference type="InterPro" id="IPR014048">
    <property type="entry name" value="MethylDNA_cys_MeTrfase_DNA-bd"/>
</dbReference>
<comment type="caution">
    <text evidence="4">The sequence shown here is derived from an EMBL/GenBank/DDBJ whole genome shotgun (WGS) entry which is preliminary data.</text>
</comment>
<feature type="domain" description="Methylated-DNA-[protein]-cysteine S-methyltransferase DNA binding" evidence="3">
    <location>
        <begin position="226"/>
        <end position="302"/>
    </location>
</feature>
<evidence type="ECO:0000256" key="2">
    <source>
        <dbReference type="SAM" id="MobiDB-lite"/>
    </source>
</evidence>
<protein>
    <recommendedName>
        <fullName evidence="3">Methylated-DNA-[protein]-cysteine S-methyltransferase DNA binding domain-containing protein</fullName>
    </recommendedName>
</protein>
<dbReference type="Proteomes" id="UP000322810">
    <property type="component" value="Unassembled WGS sequence"/>
</dbReference>
<evidence type="ECO:0000256" key="1">
    <source>
        <dbReference type="ARBA" id="ARBA00022763"/>
    </source>
</evidence>
<evidence type="ECO:0000259" key="3">
    <source>
        <dbReference type="Pfam" id="PF01035"/>
    </source>
</evidence>
<proteinExistence type="predicted"/>
<sequence>MSARMPWAVSARSMPTCAAPRLPPPHRMNAVVIGRFPTLPRPGLPSYPYVPVSPAAYRAPGATRIPPPGCFSRNPHGMKRDGAFPLEILFIPPEATVERQESPMAYADQISPILRATFELLREAGRPLPPGEVRKEVEERVPIAPELRAPNAHGQARWWAQLGFRTGEAASLGWMTKRNGWAITEAGVRALQDFPGTEFYRELARQYRARRLPPQSRVYRDPRWNVVLEALKRLEPGAWTTYGDLAALVGMSAQAVGGFMAESADTDNAHRVLQSGGRISPQFRWSDPERTDDPRQVLEEEGLAFDQAGRADPGRRVTADRFRTILAHAGVVLPRSDAPLPVPPPDPTPAAFEQFQQNLEYARQLVDGGRNLERLAVGSFDVTDLYRAAWSQAVAALDHWVTREIVDRAVTLALTPRVPRPPKFNSLSIPVELFEKVHHHDEPLGEMFRAHLERHFAFMTFQNPEKIKEGFAHVSPVNLWVRVAEVLTDQDSRNPITADGVRTRLREIAWRRNNIAHTADHDPDRPGQKTPITADEAEATIEWLETMAIAIQLALGDPLPEASPNTGEIRATPSTAAAGQADGPRRKRIWDEPSSLQAVEHYCPADVRATLLAVYRHAESHPSFHEYYFGEGEYPSVTAWFNLGSDKASVWNVYTGPAKSVLAVNFGSLRHHGASRERMARLAERLGILPGSARLRDQLESADYGKYPSLQPVALAHPEAPGDHHRGPERVPGRRNPPLTLAADEPGFSPPHGKLFARPATDVTTGAALQRHQGSVPALPPPYTMRQAVPDDAGTVLALPNASAAWRRGGDRGDGGPGAGCGVDRVNPGIDGGALR</sequence>
<reference evidence="4 5" key="1">
    <citation type="submission" date="2019-08" db="EMBL/GenBank/DDBJ databases">
        <title>Microbispora tritici sp. nov., a novel actinomycete isolated from a root of wheat (Triticum aestivum L.).</title>
        <authorList>
            <person name="Klykleung N."/>
            <person name="Tanasupawat S."/>
        </authorList>
    </citation>
    <scope>NUCLEOTIDE SEQUENCE [LARGE SCALE GENOMIC DNA]</scope>
    <source>
        <strain evidence="4 5">MT50</strain>
    </source>
</reference>
<dbReference type="Gene3D" id="1.10.10.10">
    <property type="entry name" value="Winged helix-like DNA-binding domain superfamily/Winged helix DNA-binding domain"/>
    <property type="match status" value="1"/>
</dbReference>
<dbReference type="SUPFAM" id="SSF46767">
    <property type="entry name" value="Methylated DNA-protein cysteine methyltransferase, C-terminal domain"/>
    <property type="match status" value="1"/>
</dbReference>
<feature type="compositionally biased region" description="Basic and acidic residues" evidence="2">
    <location>
        <begin position="720"/>
        <end position="732"/>
    </location>
</feature>
<evidence type="ECO:0000313" key="4">
    <source>
        <dbReference type="EMBL" id="TYB43153.1"/>
    </source>
</evidence>
<keyword evidence="1" id="KW-0227">DNA damage</keyword>
<keyword evidence="5" id="KW-1185">Reference proteome</keyword>
<feature type="region of interest" description="Disordered" evidence="2">
    <location>
        <begin position="717"/>
        <end position="737"/>
    </location>
</feature>
<dbReference type="Pfam" id="PF01035">
    <property type="entry name" value="DNA_binding_1"/>
    <property type="match status" value="1"/>
</dbReference>